<organism evidence="2">
    <name type="scientific">Pseudomonas sp. GLE121</name>
    <dbReference type="NCBI Taxonomy" id="1329969"/>
    <lineage>
        <taxon>Bacteria</taxon>
        <taxon>Pseudomonadati</taxon>
        <taxon>Pseudomonadota</taxon>
        <taxon>Gammaproteobacteria</taxon>
        <taxon>Pseudomonadales</taxon>
        <taxon>Pseudomonadaceae</taxon>
        <taxon>Pseudomonas</taxon>
    </lineage>
</organism>
<sequence length="200" mass="22033">MFLEIMAVLILLALVAPFFTRKLLAWGAGAVLIGVMFAGFVVLWAACWLVIMEWFPNIAPQYRAPWGAIVVAIPAFGVACSVVVGIRYAFTDLVPDTKKALQNFKDQGGFRSPVIRGFAILGAIVSLSVALIWALNTYVPSVLSFIGMVVGCLFAACLVFAVLYILYQWLKDIVGLFFPKQGEPESALRSFFRYRKPPSE</sequence>
<dbReference type="AlphaFoldDB" id="R4L7G3"/>
<evidence type="ECO:0000256" key="1">
    <source>
        <dbReference type="SAM" id="Phobius"/>
    </source>
</evidence>
<accession>R4L7G3</accession>
<feature type="transmembrane region" description="Helical" evidence="1">
    <location>
        <begin position="142"/>
        <end position="167"/>
    </location>
</feature>
<dbReference type="EMBL" id="KC542382">
    <property type="protein sequence ID" value="AGL12843.1"/>
    <property type="molecule type" value="Genomic_DNA"/>
</dbReference>
<reference evidence="2" key="1">
    <citation type="journal article" date="2013" name="Plasmid">
        <title>Sequence determination and analysis of three plasmids of Pseudomonas sp. GLE121, a psychrophile isolated from surface ice of Ecology Glacier (Antarctica).</title>
        <authorList>
            <person name="Dziewit L."/>
            <person name="Grzesiak J."/>
            <person name="Ciok A."/>
            <person name="Nieckarz M."/>
            <person name="Zdanowski M.K."/>
            <person name="Bartosik D."/>
        </authorList>
    </citation>
    <scope>NUCLEOTIDE SEQUENCE</scope>
    <source>
        <strain evidence="2">GLE121</strain>
        <plasmid evidence="2">pGLE121P2</plasmid>
    </source>
</reference>
<keyword evidence="2" id="KW-0614">Plasmid</keyword>
<dbReference type="RefSeq" id="WP_015647653.1">
    <property type="nucleotide sequence ID" value="NC_021211.1"/>
</dbReference>
<protein>
    <submittedName>
        <fullName evidence="2">Uncharacterized protein</fullName>
    </submittedName>
</protein>
<keyword evidence="1" id="KW-0472">Membrane</keyword>
<feature type="transmembrane region" description="Helical" evidence="1">
    <location>
        <begin position="64"/>
        <end position="90"/>
    </location>
</feature>
<name>R4L7G3_9PSED</name>
<keyword evidence="1" id="KW-1133">Transmembrane helix</keyword>
<feature type="transmembrane region" description="Helical" evidence="1">
    <location>
        <begin position="30"/>
        <end position="52"/>
    </location>
</feature>
<evidence type="ECO:0000313" key="2">
    <source>
        <dbReference type="EMBL" id="AGL12843.1"/>
    </source>
</evidence>
<keyword evidence="1" id="KW-0812">Transmembrane</keyword>
<feature type="transmembrane region" description="Helical" evidence="1">
    <location>
        <begin position="114"/>
        <end position="135"/>
    </location>
</feature>
<geneLocation type="plasmid" evidence="2">
    <name>pGLE121P2</name>
</geneLocation>
<proteinExistence type="predicted"/>